<organism evidence="2 3">
    <name type="scientific">Pedococcus cremeus</name>
    <dbReference type="NCBI Taxonomy" id="587636"/>
    <lineage>
        <taxon>Bacteria</taxon>
        <taxon>Bacillati</taxon>
        <taxon>Actinomycetota</taxon>
        <taxon>Actinomycetes</taxon>
        <taxon>Micrococcales</taxon>
        <taxon>Intrasporangiaceae</taxon>
        <taxon>Pedococcus</taxon>
    </lineage>
</organism>
<dbReference type="STRING" id="587636.SAMN05216199_3667"/>
<dbReference type="Pfam" id="PF14542">
    <property type="entry name" value="Acetyltransf_CG"/>
    <property type="match status" value="1"/>
</dbReference>
<dbReference type="PROSITE" id="PS51729">
    <property type="entry name" value="GNAT_YJDJ"/>
    <property type="match status" value="1"/>
</dbReference>
<proteinExistence type="predicted"/>
<dbReference type="OrthoDB" id="5405911at2"/>
<dbReference type="Proteomes" id="UP000199019">
    <property type="component" value="Unassembled WGS sequence"/>
</dbReference>
<protein>
    <recommendedName>
        <fullName evidence="1">N-acetyltransferase domain-containing protein</fullName>
    </recommendedName>
</protein>
<keyword evidence="3" id="KW-1185">Reference proteome</keyword>
<name>A0A1H9XDD8_9MICO</name>
<dbReference type="PANTHER" id="PTHR31435">
    <property type="entry name" value="PROTEIN NATD1"/>
    <property type="match status" value="1"/>
</dbReference>
<dbReference type="InterPro" id="IPR031165">
    <property type="entry name" value="GNAT_YJDJ"/>
</dbReference>
<dbReference type="Gene3D" id="3.40.630.30">
    <property type="match status" value="1"/>
</dbReference>
<dbReference type="EMBL" id="FOHB01000007">
    <property type="protein sequence ID" value="SES43867.1"/>
    <property type="molecule type" value="Genomic_DNA"/>
</dbReference>
<dbReference type="PANTHER" id="PTHR31435:SF10">
    <property type="entry name" value="BSR4717 PROTEIN"/>
    <property type="match status" value="1"/>
</dbReference>
<sequence>MPNTHTEIVRNDAENRYEALVDGALAGFAEYALTSQTITFTHTEVDDEYEGQGVGSALAQGALDDAIRRRDRRIKVVCPFIKAWIERHPDYQHLLAETPSA</sequence>
<feature type="domain" description="N-acetyltransferase" evidence="1">
    <location>
        <begin position="9"/>
        <end position="96"/>
    </location>
</feature>
<dbReference type="SUPFAM" id="SSF55729">
    <property type="entry name" value="Acyl-CoA N-acyltransferases (Nat)"/>
    <property type="match status" value="1"/>
</dbReference>
<dbReference type="RefSeq" id="WP_091761386.1">
    <property type="nucleotide sequence ID" value="NZ_FOHB01000007.1"/>
</dbReference>
<reference evidence="3" key="1">
    <citation type="submission" date="2016-10" db="EMBL/GenBank/DDBJ databases">
        <authorList>
            <person name="Varghese N."/>
            <person name="Submissions S."/>
        </authorList>
    </citation>
    <scope>NUCLEOTIDE SEQUENCE [LARGE SCALE GENOMIC DNA]</scope>
    <source>
        <strain evidence="3">CGMCC 1.6963</strain>
    </source>
</reference>
<gene>
    <name evidence="2" type="ORF">SAMN05216199_3667</name>
</gene>
<dbReference type="InterPro" id="IPR016181">
    <property type="entry name" value="Acyl_CoA_acyltransferase"/>
</dbReference>
<evidence type="ECO:0000259" key="1">
    <source>
        <dbReference type="PROSITE" id="PS51729"/>
    </source>
</evidence>
<evidence type="ECO:0000313" key="3">
    <source>
        <dbReference type="Proteomes" id="UP000199019"/>
    </source>
</evidence>
<evidence type="ECO:0000313" key="2">
    <source>
        <dbReference type="EMBL" id="SES43867.1"/>
    </source>
</evidence>
<dbReference type="AlphaFoldDB" id="A0A1H9XDD8"/>
<accession>A0A1H9XDD8</accession>
<dbReference type="InterPro" id="IPR045057">
    <property type="entry name" value="Gcn5-rel_NAT"/>
</dbReference>